<gene>
    <name evidence="2" type="ORF">OXH18_19425</name>
</gene>
<dbReference type="Proteomes" id="UP001163152">
    <property type="component" value="Chromosome"/>
</dbReference>
<dbReference type="GO" id="GO:0015293">
    <property type="term" value="F:symporter activity"/>
    <property type="evidence" value="ECO:0007669"/>
    <property type="project" value="InterPro"/>
</dbReference>
<protein>
    <submittedName>
        <fullName evidence="2">MFS transporter</fullName>
    </submittedName>
</protein>
<feature type="transmembrane region" description="Helical" evidence="1">
    <location>
        <begin position="421"/>
        <end position="447"/>
    </location>
</feature>
<feature type="transmembrane region" description="Helical" evidence="1">
    <location>
        <begin position="21"/>
        <end position="44"/>
    </location>
</feature>
<dbReference type="EMBL" id="CP113797">
    <property type="protein sequence ID" value="WAL59322.1"/>
    <property type="molecule type" value="Genomic_DNA"/>
</dbReference>
<keyword evidence="1" id="KW-0812">Transmembrane</keyword>
<dbReference type="InterPro" id="IPR036259">
    <property type="entry name" value="MFS_trans_sf"/>
</dbReference>
<dbReference type="PANTHER" id="PTHR11328">
    <property type="entry name" value="MAJOR FACILITATOR SUPERFAMILY DOMAIN-CONTAINING PROTEIN"/>
    <property type="match status" value="1"/>
</dbReference>
<accession>A0A9E8ZCH2</accession>
<feature type="transmembrane region" description="Helical" evidence="1">
    <location>
        <begin position="158"/>
        <end position="178"/>
    </location>
</feature>
<feature type="transmembrane region" description="Helical" evidence="1">
    <location>
        <begin position="309"/>
        <end position="328"/>
    </location>
</feature>
<evidence type="ECO:0000313" key="2">
    <source>
        <dbReference type="EMBL" id="WAL59322.1"/>
    </source>
</evidence>
<dbReference type="GO" id="GO:0008643">
    <property type="term" value="P:carbohydrate transport"/>
    <property type="evidence" value="ECO:0007669"/>
    <property type="project" value="InterPro"/>
</dbReference>
<keyword evidence="1" id="KW-0472">Membrane</keyword>
<feature type="transmembrane region" description="Helical" evidence="1">
    <location>
        <begin position="121"/>
        <end position="146"/>
    </location>
</feature>
<dbReference type="AlphaFoldDB" id="A0A9E8ZCH2"/>
<dbReference type="KEGG" id="tsin:OXH18_19425"/>
<sequence length="471" mass="52163">MMTTNLSQRSLSHPITLLTRLAYGVGDFGPSMAGNTLMVFFFFFLTTVAGLSPDRAGLILCLSQGWSAVSTLCIGALSDRTQSSWGRRRIWLLSSAPILGLSFWLHWWVPPGGEWLRFSYFLLMALLFQTAGNAFTIPYGALLTDLSDRHDEHIRLNGFRFGFSLSGCILSLLLAQGMDRWISQPQQRVFNLGLIGAIVIVLSILSCCWGVTEAPSIHSQVQPRNESPQQALQTWWQLLYNRPLLLLAGIYAGSWLALQITPTLLPYFIVYCLQRDSSAIPQLVLLMQGTALATLFLWERLSQAIGKRLVFWAGTSLWILAALQLLDLRPGQTSLLYMLSVLIGFGMSTVYLIPLSLLPEVAAIDEQHTGNRREGLLYSVLVFLQKIALAIGLLFVGQVLASADFQQAVPGPIQLVQPTSALAMIRALTAFIPVLSLLASLWLMSLYEACPSLSMQKQLRLQLVRVSSQSK</sequence>
<keyword evidence="3" id="KW-1185">Reference proteome</keyword>
<feature type="transmembrane region" description="Helical" evidence="1">
    <location>
        <begin position="56"/>
        <end position="78"/>
    </location>
</feature>
<dbReference type="CDD" id="cd17332">
    <property type="entry name" value="MFS_MelB_like"/>
    <property type="match status" value="1"/>
</dbReference>
<dbReference type="Gene3D" id="1.20.1250.20">
    <property type="entry name" value="MFS general substrate transporter like domains"/>
    <property type="match status" value="1"/>
</dbReference>
<dbReference type="InterPro" id="IPR039672">
    <property type="entry name" value="MFS_2"/>
</dbReference>
<reference evidence="2" key="1">
    <citation type="submission" date="2022-12" db="EMBL/GenBank/DDBJ databases">
        <title>Polyphasic identification of a Novel Hot-Spring Cyanobacterium Ocullathermofonsia sinensis gen nov. sp. nov. and Genomic Insights on its Adaptations to the Thermal Habitat.</title>
        <authorList>
            <person name="Daroch M."/>
            <person name="Tang J."/>
            <person name="Jiang Y."/>
        </authorList>
    </citation>
    <scope>NUCLEOTIDE SEQUENCE</scope>
    <source>
        <strain evidence="2">PKUAC-SCTA174</strain>
    </source>
</reference>
<dbReference type="GO" id="GO:0005886">
    <property type="term" value="C:plasma membrane"/>
    <property type="evidence" value="ECO:0007669"/>
    <property type="project" value="TreeGrafter"/>
</dbReference>
<name>A0A9E8ZCH2_9CYAN</name>
<evidence type="ECO:0000313" key="3">
    <source>
        <dbReference type="Proteomes" id="UP001163152"/>
    </source>
</evidence>
<keyword evidence="1" id="KW-1133">Transmembrane helix</keyword>
<feature type="transmembrane region" description="Helical" evidence="1">
    <location>
        <begin position="376"/>
        <end position="401"/>
    </location>
</feature>
<dbReference type="SUPFAM" id="SSF103473">
    <property type="entry name" value="MFS general substrate transporter"/>
    <property type="match status" value="1"/>
</dbReference>
<dbReference type="RefSeq" id="WP_268609118.1">
    <property type="nucleotide sequence ID" value="NZ_CP113797.1"/>
</dbReference>
<dbReference type="PANTHER" id="PTHR11328:SF24">
    <property type="entry name" value="MAJOR FACILITATOR SUPERFAMILY (MFS) PROFILE DOMAIN-CONTAINING PROTEIN"/>
    <property type="match status" value="1"/>
</dbReference>
<feature type="transmembrane region" description="Helical" evidence="1">
    <location>
        <begin position="190"/>
        <end position="212"/>
    </location>
</feature>
<dbReference type="Pfam" id="PF13347">
    <property type="entry name" value="MFS_2"/>
    <property type="match status" value="1"/>
</dbReference>
<evidence type="ECO:0000256" key="1">
    <source>
        <dbReference type="SAM" id="Phobius"/>
    </source>
</evidence>
<feature type="transmembrane region" description="Helical" evidence="1">
    <location>
        <begin position="244"/>
        <end position="267"/>
    </location>
</feature>
<feature type="transmembrane region" description="Helical" evidence="1">
    <location>
        <begin position="90"/>
        <end position="109"/>
    </location>
</feature>
<organism evidence="2 3">
    <name type="scientific">Thermocoleostomius sinensis A174</name>
    <dbReference type="NCBI Taxonomy" id="2016057"/>
    <lineage>
        <taxon>Bacteria</taxon>
        <taxon>Bacillati</taxon>
        <taxon>Cyanobacteriota</taxon>
        <taxon>Cyanophyceae</taxon>
        <taxon>Oculatellales</taxon>
        <taxon>Oculatellaceae</taxon>
        <taxon>Thermocoleostomius</taxon>
    </lineage>
</organism>
<feature type="transmembrane region" description="Helical" evidence="1">
    <location>
        <begin position="334"/>
        <end position="355"/>
    </location>
</feature>
<feature type="transmembrane region" description="Helical" evidence="1">
    <location>
        <begin position="279"/>
        <end position="297"/>
    </location>
</feature>
<proteinExistence type="predicted"/>